<evidence type="ECO:0000256" key="1">
    <source>
        <dbReference type="SAM" id="MobiDB-lite"/>
    </source>
</evidence>
<gene>
    <name evidence="3" type="ORF">NP233_g8607</name>
</gene>
<dbReference type="SUPFAM" id="SSF68906">
    <property type="entry name" value="SAP domain"/>
    <property type="match status" value="1"/>
</dbReference>
<feature type="domain" description="SAP" evidence="2">
    <location>
        <begin position="15"/>
        <end position="49"/>
    </location>
</feature>
<evidence type="ECO:0000259" key="2">
    <source>
        <dbReference type="PROSITE" id="PS50800"/>
    </source>
</evidence>
<protein>
    <recommendedName>
        <fullName evidence="2">SAP domain-containing protein</fullName>
    </recommendedName>
</protein>
<dbReference type="Proteomes" id="UP001213000">
    <property type="component" value="Unassembled WGS sequence"/>
</dbReference>
<feature type="compositionally biased region" description="Low complexity" evidence="1">
    <location>
        <begin position="138"/>
        <end position="156"/>
    </location>
</feature>
<proteinExistence type="predicted"/>
<evidence type="ECO:0000313" key="3">
    <source>
        <dbReference type="EMBL" id="KAJ3563954.1"/>
    </source>
</evidence>
<feature type="region of interest" description="Disordered" evidence="1">
    <location>
        <begin position="137"/>
        <end position="164"/>
    </location>
</feature>
<dbReference type="PROSITE" id="PS50800">
    <property type="entry name" value="SAP"/>
    <property type="match status" value="1"/>
</dbReference>
<dbReference type="EMBL" id="JANIEX010000708">
    <property type="protein sequence ID" value="KAJ3563954.1"/>
    <property type="molecule type" value="Genomic_DNA"/>
</dbReference>
<dbReference type="Pfam" id="PF02037">
    <property type="entry name" value="SAP"/>
    <property type="match status" value="1"/>
</dbReference>
<dbReference type="AlphaFoldDB" id="A0AAD5YMZ5"/>
<evidence type="ECO:0000313" key="4">
    <source>
        <dbReference type="Proteomes" id="UP001213000"/>
    </source>
</evidence>
<dbReference type="SMART" id="SM00513">
    <property type="entry name" value="SAP"/>
    <property type="match status" value="1"/>
</dbReference>
<comment type="caution">
    <text evidence="3">The sequence shown here is derived from an EMBL/GenBank/DDBJ whole genome shotgun (WGS) entry which is preliminary data.</text>
</comment>
<keyword evidence="4" id="KW-1185">Reference proteome</keyword>
<dbReference type="InterPro" id="IPR036361">
    <property type="entry name" value="SAP_dom_sf"/>
</dbReference>
<feature type="region of interest" description="Disordered" evidence="1">
    <location>
        <begin position="93"/>
        <end position="125"/>
    </location>
</feature>
<dbReference type="InterPro" id="IPR003034">
    <property type="entry name" value="SAP_dom"/>
</dbReference>
<sequence>MMSETTEILFNSPALNALRRDQLQKLCKLHSIKANGKNTELIDRLREHAKTLPNDDPLSVAARSEVVADDDESVRSTQRPSEQWEVVMESIEEVEENGGPSMLRTPRVQSSGEFGSANSKTPGVSSSIRALATSLGLAKTTKSAESSVSSKASRSRGQQSAMADDLTQHSVPYSATRQATPPLHDNFTFDPTTATHTHPAYYDYPTGIQQIIIQRNHRR</sequence>
<accession>A0AAD5YMZ5</accession>
<feature type="compositionally biased region" description="Polar residues" evidence="1">
    <location>
        <begin position="107"/>
        <end position="125"/>
    </location>
</feature>
<reference evidence="3" key="1">
    <citation type="submission" date="2022-07" db="EMBL/GenBank/DDBJ databases">
        <title>Genome Sequence of Leucocoprinus birnbaumii.</title>
        <authorList>
            <person name="Buettner E."/>
        </authorList>
    </citation>
    <scope>NUCLEOTIDE SEQUENCE</scope>
    <source>
        <strain evidence="3">VT141</strain>
    </source>
</reference>
<organism evidence="3 4">
    <name type="scientific">Leucocoprinus birnbaumii</name>
    <dbReference type="NCBI Taxonomy" id="56174"/>
    <lineage>
        <taxon>Eukaryota</taxon>
        <taxon>Fungi</taxon>
        <taxon>Dikarya</taxon>
        <taxon>Basidiomycota</taxon>
        <taxon>Agaricomycotina</taxon>
        <taxon>Agaricomycetes</taxon>
        <taxon>Agaricomycetidae</taxon>
        <taxon>Agaricales</taxon>
        <taxon>Agaricineae</taxon>
        <taxon>Agaricaceae</taxon>
        <taxon>Leucocoprinus</taxon>
    </lineage>
</organism>
<name>A0AAD5YMZ5_9AGAR</name>